<reference evidence="2" key="1">
    <citation type="journal article" date="2015" name="Nat. Genet.">
        <title>The genome and transcriptome of the zoonotic hookworm Ancylostoma ceylanicum identify infection-specific gene families.</title>
        <authorList>
            <person name="Schwarz E.M."/>
            <person name="Hu Y."/>
            <person name="Antoshechkin I."/>
            <person name="Miller M.M."/>
            <person name="Sternberg P.W."/>
            <person name="Aroian R.V."/>
        </authorList>
    </citation>
    <scope>NUCLEOTIDE SEQUENCE</scope>
    <source>
        <strain evidence="2">HY135</strain>
    </source>
</reference>
<comment type="caution">
    <text evidence="1">The sequence shown here is derived from an EMBL/GenBank/DDBJ whole genome shotgun (WGS) entry which is preliminary data.</text>
</comment>
<name>A0A016W6H7_9BILA</name>
<dbReference type="AlphaFoldDB" id="A0A016W6H7"/>
<evidence type="ECO:0000313" key="2">
    <source>
        <dbReference type="Proteomes" id="UP000024635"/>
    </source>
</evidence>
<gene>
    <name evidence="1" type="primary">Acey_s1055.g3507</name>
    <name evidence="1" type="ORF">Y032_1055g3507</name>
</gene>
<organism evidence="1 2">
    <name type="scientific">Ancylostoma ceylanicum</name>
    <dbReference type="NCBI Taxonomy" id="53326"/>
    <lineage>
        <taxon>Eukaryota</taxon>
        <taxon>Metazoa</taxon>
        <taxon>Ecdysozoa</taxon>
        <taxon>Nematoda</taxon>
        <taxon>Chromadorea</taxon>
        <taxon>Rhabditida</taxon>
        <taxon>Rhabditina</taxon>
        <taxon>Rhabditomorpha</taxon>
        <taxon>Strongyloidea</taxon>
        <taxon>Ancylostomatidae</taxon>
        <taxon>Ancylostomatinae</taxon>
        <taxon>Ancylostoma</taxon>
    </lineage>
</organism>
<sequence>MMRVRKINFNNIEGTKKKQECKTDAHDGIQTLDPLPNSSAPSPLGHVRFFRTLVKNEIYAVGPRRPRTQARYVLF</sequence>
<dbReference type="Proteomes" id="UP000024635">
    <property type="component" value="Unassembled WGS sequence"/>
</dbReference>
<dbReference type="EMBL" id="JARK01000655">
    <property type="protein sequence ID" value="EYC35444.1"/>
    <property type="molecule type" value="Genomic_DNA"/>
</dbReference>
<evidence type="ECO:0000313" key="1">
    <source>
        <dbReference type="EMBL" id="EYC35444.1"/>
    </source>
</evidence>
<proteinExistence type="predicted"/>
<accession>A0A016W6H7</accession>
<keyword evidence="2" id="KW-1185">Reference proteome</keyword>
<protein>
    <submittedName>
        <fullName evidence="1">Uncharacterized protein</fullName>
    </submittedName>
</protein>